<comment type="caution">
    <text evidence="7">The sequence shown here is derived from an EMBL/GenBank/DDBJ whole genome shotgun (WGS) entry which is preliminary data.</text>
</comment>
<gene>
    <name evidence="7" type="ORF">CTAYLR_000822</name>
</gene>
<dbReference type="GO" id="GO:0140956">
    <property type="term" value="F:histone H3K79 trimethyltransferase activity"/>
    <property type="evidence" value="ECO:0007669"/>
    <property type="project" value="UniProtKB-EC"/>
</dbReference>
<dbReference type="InterPro" id="IPR029063">
    <property type="entry name" value="SAM-dependent_MTases_sf"/>
</dbReference>
<sequence>MDAAKQVYESIVGELLPSKIGRNASLREREDTFQTDNVNLRYAEMGFDAVARVIKVIRDKHAALQGEKGGMFVDLGSGMGKAVIAAAVVHPFRKVWGVETLEGLHELSLALKKEFEKASAHLVDSNDEQLPEIEFIRGDLFRADVSEADVVLVHSGCFTVKTMTRLGKMMSTQLCRPDTLVITVSAPLPESAGFETLDVLVEQLDEGVEAAIFVARRTSQP</sequence>
<organism evidence="7 8">
    <name type="scientific">Chrysophaeum taylorii</name>
    <dbReference type="NCBI Taxonomy" id="2483200"/>
    <lineage>
        <taxon>Eukaryota</taxon>
        <taxon>Sar</taxon>
        <taxon>Stramenopiles</taxon>
        <taxon>Ochrophyta</taxon>
        <taxon>Pelagophyceae</taxon>
        <taxon>Pelagomonadales</taxon>
        <taxon>Pelagomonadaceae</taxon>
        <taxon>Chrysophaeum</taxon>
    </lineage>
</organism>
<keyword evidence="8" id="KW-1185">Reference proteome</keyword>
<dbReference type="Proteomes" id="UP001230188">
    <property type="component" value="Unassembled WGS sequence"/>
</dbReference>
<evidence type="ECO:0000313" key="7">
    <source>
        <dbReference type="EMBL" id="KAJ8614531.1"/>
    </source>
</evidence>
<reference evidence="7" key="1">
    <citation type="submission" date="2023-01" db="EMBL/GenBank/DDBJ databases">
        <title>Metagenome sequencing of chrysophaentin producing Chrysophaeum taylorii.</title>
        <authorList>
            <person name="Davison J."/>
            <person name="Bewley C."/>
        </authorList>
    </citation>
    <scope>NUCLEOTIDE SEQUENCE</scope>
    <source>
        <strain evidence="7">NIES-1699</strain>
    </source>
</reference>
<keyword evidence="3" id="KW-0156">Chromatin regulator</keyword>
<dbReference type="GO" id="GO:0051726">
    <property type="term" value="P:regulation of cell cycle"/>
    <property type="evidence" value="ECO:0007669"/>
    <property type="project" value="InterPro"/>
</dbReference>
<evidence type="ECO:0000313" key="8">
    <source>
        <dbReference type="Proteomes" id="UP001230188"/>
    </source>
</evidence>
<evidence type="ECO:0000256" key="1">
    <source>
        <dbReference type="ARBA" id="ARBA00012190"/>
    </source>
</evidence>
<evidence type="ECO:0000256" key="5">
    <source>
        <dbReference type="ARBA" id="ARBA00047770"/>
    </source>
</evidence>
<evidence type="ECO:0000256" key="3">
    <source>
        <dbReference type="ARBA" id="ARBA00022853"/>
    </source>
</evidence>
<dbReference type="Gene3D" id="3.40.50.150">
    <property type="entry name" value="Vaccinia Virus protein VP39"/>
    <property type="match status" value="1"/>
</dbReference>
<dbReference type="EMBL" id="JAQMWT010000005">
    <property type="protein sequence ID" value="KAJ8614531.1"/>
    <property type="molecule type" value="Genomic_DNA"/>
</dbReference>
<name>A0AAD7XQW0_9STRA</name>
<accession>A0AAD7XQW0</accession>
<dbReference type="InterPro" id="IPR030445">
    <property type="entry name" value="H3-K79_meTrfase"/>
</dbReference>
<dbReference type="SUPFAM" id="SSF53335">
    <property type="entry name" value="S-adenosyl-L-methionine-dependent methyltransferases"/>
    <property type="match status" value="1"/>
</dbReference>
<evidence type="ECO:0000256" key="4">
    <source>
        <dbReference type="ARBA" id="ARBA00029821"/>
    </source>
</evidence>
<dbReference type="PANTHER" id="PTHR21451">
    <property type="entry name" value="HISTONE H3 METHYLTRANSFERASE"/>
    <property type="match status" value="1"/>
</dbReference>
<evidence type="ECO:0000256" key="2">
    <source>
        <dbReference type="ARBA" id="ARBA00020987"/>
    </source>
</evidence>
<dbReference type="AlphaFoldDB" id="A0AAD7XQW0"/>
<dbReference type="Pfam" id="PF08123">
    <property type="entry name" value="DOT1"/>
    <property type="match status" value="1"/>
</dbReference>
<dbReference type="EC" id="2.1.1.360" evidence="1"/>
<proteinExistence type="predicted"/>
<protein>
    <recommendedName>
        <fullName evidence="2">Histone-lysine N-methyltransferase, H3 lysine-79 specific</fullName>
        <ecNumber evidence="1">2.1.1.360</ecNumber>
    </recommendedName>
    <alternativeName>
        <fullName evidence="4">Histone H3-K79 methyltransferase</fullName>
    </alternativeName>
</protein>
<dbReference type="PANTHER" id="PTHR21451:SF19">
    <property type="entry name" value="ACTIVATED IN BLOCKED UNFOLDED PROTEIN RESPONSE"/>
    <property type="match status" value="1"/>
</dbReference>
<evidence type="ECO:0000259" key="6">
    <source>
        <dbReference type="Pfam" id="PF08123"/>
    </source>
</evidence>
<feature type="domain" description="DOT1" evidence="6">
    <location>
        <begin position="65"/>
        <end position="184"/>
    </location>
</feature>
<comment type="catalytic activity">
    <reaction evidence="5">
        <text>L-lysyl(79)-[histone H3] + 3 S-adenosyl-L-methionine = N(6),N(6),N(6)-trimethyl-L-lysyl(79)-[histone H3] + 3 S-adenosyl-L-homocysteine + 3 H(+)</text>
        <dbReference type="Rhea" id="RHEA:60328"/>
        <dbReference type="Rhea" id="RHEA-COMP:15549"/>
        <dbReference type="Rhea" id="RHEA-COMP:15552"/>
        <dbReference type="ChEBI" id="CHEBI:15378"/>
        <dbReference type="ChEBI" id="CHEBI:29969"/>
        <dbReference type="ChEBI" id="CHEBI:57856"/>
        <dbReference type="ChEBI" id="CHEBI:59789"/>
        <dbReference type="ChEBI" id="CHEBI:61961"/>
        <dbReference type="EC" id="2.1.1.360"/>
    </reaction>
</comment>
<dbReference type="InterPro" id="IPR025789">
    <property type="entry name" value="DOT1_dom"/>
</dbReference>